<dbReference type="AlphaFoldDB" id="F4KR77"/>
<dbReference type="SUPFAM" id="SSF56925">
    <property type="entry name" value="OMPA-like"/>
    <property type="match status" value="1"/>
</dbReference>
<name>F4KR77_HALH1</name>
<dbReference type="Proteomes" id="UP000008461">
    <property type="component" value="Chromosome"/>
</dbReference>
<proteinExistence type="predicted"/>
<organism evidence="1 2">
    <name type="scientific">Haliscomenobacter hydrossis (strain ATCC 27775 / DSM 1100 / LMG 10767 / O)</name>
    <dbReference type="NCBI Taxonomy" id="760192"/>
    <lineage>
        <taxon>Bacteria</taxon>
        <taxon>Pseudomonadati</taxon>
        <taxon>Bacteroidota</taxon>
        <taxon>Saprospiria</taxon>
        <taxon>Saprospirales</taxon>
        <taxon>Haliscomenobacteraceae</taxon>
        <taxon>Haliscomenobacter</taxon>
    </lineage>
</organism>
<accession>F4KR77</accession>
<reference key="2">
    <citation type="submission" date="2011-04" db="EMBL/GenBank/DDBJ databases">
        <title>Complete sequence of chromosome of Haliscomenobacter hydrossis DSM 1100.</title>
        <authorList>
            <consortium name="US DOE Joint Genome Institute (JGI-PGF)"/>
            <person name="Lucas S."/>
            <person name="Han J."/>
            <person name="Lapidus A."/>
            <person name="Bruce D."/>
            <person name="Goodwin L."/>
            <person name="Pitluck S."/>
            <person name="Peters L."/>
            <person name="Kyrpides N."/>
            <person name="Mavromatis K."/>
            <person name="Ivanova N."/>
            <person name="Ovchinnikova G."/>
            <person name="Pagani I."/>
            <person name="Daligault H."/>
            <person name="Detter J.C."/>
            <person name="Han C."/>
            <person name="Land M."/>
            <person name="Hauser L."/>
            <person name="Markowitz V."/>
            <person name="Cheng J.-F."/>
            <person name="Hugenholtz P."/>
            <person name="Woyke T."/>
            <person name="Wu D."/>
            <person name="Verbarg S."/>
            <person name="Frueling A."/>
            <person name="Brambilla E."/>
            <person name="Klenk H.-P."/>
            <person name="Eisen J.A."/>
        </authorList>
    </citation>
    <scope>NUCLEOTIDE SEQUENCE</scope>
    <source>
        <strain>DSM 1100</strain>
    </source>
</reference>
<evidence type="ECO:0008006" key="3">
    <source>
        <dbReference type="Google" id="ProtNLM"/>
    </source>
</evidence>
<evidence type="ECO:0000313" key="2">
    <source>
        <dbReference type="Proteomes" id="UP000008461"/>
    </source>
</evidence>
<gene>
    <name evidence="1" type="ordered locus">Halhy_6446</name>
</gene>
<sequence length="369" mass="40354">MGKIEDHLTNSIMKRFTLFSLVLLLCCPLWAQAQLSKGTWYASGYAGSTLPVAHGLAGLSYSNEFSPEESLFGLSISPEFGYFFSRRLLMGSRISLSLLDKNSIFGGSAIGAAPFLRYYLNPQAKTSHFFVNAQLNLFSSSDFSFTGANAGVGMTHFLAPGIGLDAYLALVEPDFQIRKNTQFGLFTSLNVYLNPELRSTRKTALPNLQRGSLLVGGTMVNARFGITSPRLGTSNISMLNLSPNLLYFVTDRLGVGAALNLSLSGNDNFDASIFGISPQLRYYLTPAKHRMLFLAGAYHYDAFKTTLDSQEFQSSSSSASIALGLNSFFTSNLALELAPNLKYNLDTESMRVGIDLGIQFFLNSPKNRQ</sequence>
<dbReference type="KEGG" id="hhy:Halhy_6446"/>
<dbReference type="Gene3D" id="2.40.160.20">
    <property type="match status" value="1"/>
</dbReference>
<reference evidence="1 2" key="1">
    <citation type="journal article" date="2011" name="Stand. Genomic Sci.">
        <title>Complete genome sequence of Haliscomenobacter hydrossis type strain (O).</title>
        <authorList>
            <consortium name="US DOE Joint Genome Institute (JGI-PGF)"/>
            <person name="Daligault H."/>
            <person name="Lapidus A."/>
            <person name="Zeytun A."/>
            <person name="Nolan M."/>
            <person name="Lucas S."/>
            <person name="Del Rio T.G."/>
            <person name="Tice H."/>
            <person name="Cheng J.F."/>
            <person name="Tapia R."/>
            <person name="Han C."/>
            <person name="Goodwin L."/>
            <person name="Pitluck S."/>
            <person name="Liolios K."/>
            <person name="Pagani I."/>
            <person name="Ivanova N."/>
            <person name="Huntemann M."/>
            <person name="Mavromatis K."/>
            <person name="Mikhailova N."/>
            <person name="Pati A."/>
            <person name="Chen A."/>
            <person name="Palaniappan K."/>
            <person name="Land M."/>
            <person name="Hauser L."/>
            <person name="Brambilla E.M."/>
            <person name="Rohde M."/>
            <person name="Verbarg S."/>
            <person name="Goker M."/>
            <person name="Bristow J."/>
            <person name="Eisen J.A."/>
            <person name="Markowitz V."/>
            <person name="Hugenholtz P."/>
            <person name="Kyrpides N.C."/>
            <person name="Klenk H.P."/>
            <person name="Woyke T."/>
        </authorList>
    </citation>
    <scope>NUCLEOTIDE SEQUENCE [LARGE SCALE GENOMIC DNA]</scope>
    <source>
        <strain evidence="2">ATCC 27775 / DSM 1100 / LMG 10767 / O</strain>
    </source>
</reference>
<dbReference type="InterPro" id="IPR011250">
    <property type="entry name" value="OMP/PagP_B-barrel"/>
</dbReference>
<evidence type="ECO:0000313" key="1">
    <source>
        <dbReference type="EMBL" id="AEE54264.1"/>
    </source>
</evidence>
<dbReference type="HOGENOM" id="CLU_787015_0_0_10"/>
<dbReference type="eggNOG" id="COG3637">
    <property type="taxonomic scope" value="Bacteria"/>
</dbReference>
<keyword evidence="2" id="KW-1185">Reference proteome</keyword>
<dbReference type="EMBL" id="CP002691">
    <property type="protein sequence ID" value="AEE54264.1"/>
    <property type="molecule type" value="Genomic_DNA"/>
</dbReference>
<protein>
    <recommendedName>
        <fullName evidence="3">Outer membrane protein beta-barrel domain-containing protein</fullName>
    </recommendedName>
</protein>